<dbReference type="AlphaFoldDB" id="A0A6N1BKL4"/>
<organism evidence="1 2">
    <name type="scientific">Cupriavidus gilardii</name>
    <dbReference type="NCBI Taxonomy" id="82541"/>
    <lineage>
        <taxon>Bacteria</taxon>
        <taxon>Pseudomonadati</taxon>
        <taxon>Pseudomonadota</taxon>
        <taxon>Betaproteobacteria</taxon>
        <taxon>Burkholderiales</taxon>
        <taxon>Burkholderiaceae</taxon>
        <taxon>Cupriavidus</taxon>
    </lineage>
</organism>
<dbReference type="GeneID" id="70690969"/>
<evidence type="ECO:0000313" key="1">
    <source>
        <dbReference type="EMBL" id="NNH12615.1"/>
    </source>
</evidence>
<protein>
    <submittedName>
        <fullName evidence="1">Uncharacterized protein</fullName>
    </submittedName>
</protein>
<evidence type="ECO:0000313" key="2">
    <source>
        <dbReference type="Proteomes" id="UP000542973"/>
    </source>
</evidence>
<gene>
    <name evidence="1" type="ORF">HLB16_17230</name>
</gene>
<name>A0A6N1BKL4_9BURK</name>
<comment type="caution">
    <text evidence="1">The sequence shown here is derived from an EMBL/GenBank/DDBJ whole genome shotgun (WGS) entry which is preliminary data.</text>
</comment>
<reference evidence="1 2" key="1">
    <citation type="submission" date="2020-05" db="EMBL/GenBank/DDBJ databases">
        <title>MicrobeNet Type strains.</title>
        <authorList>
            <person name="Nicholson A.C."/>
        </authorList>
    </citation>
    <scope>NUCLEOTIDE SEQUENCE [LARGE SCALE GENOMIC DNA]</scope>
    <source>
        <strain evidence="1 2">ATCC 700815</strain>
    </source>
</reference>
<dbReference type="EMBL" id="JABEMD010000030">
    <property type="protein sequence ID" value="NNH12615.1"/>
    <property type="molecule type" value="Genomic_DNA"/>
</dbReference>
<dbReference type="RefSeq" id="WP_053822385.1">
    <property type="nucleotide sequence ID" value="NZ_BAAAEB010000026.1"/>
</dbReference>
<proteinExistence type="predicted"/>
<dbReference type="Proteomes" id="UP000542973">
    <property type="component" value="Unassembled WGS sequence"/>
</dbReference>
<sequence>MVSWLRKLFGGADDNAAASRTQAEPEQPFIVNLFDDRVVVHRPDGQREELEWQALERVVARVSRRAPWTGRAWLILVGEERPDGRQQGCVTPLDAVNHEALLSRLRALPGFDQALLDNALRDARNGRTREDVVCWQRGDAAVSGADAGGANDDPAQP</sequence>
<accession>A0A6N1BKL4</accession>